<dbReference type="EMBL" id="SDMP01000011">
    <property type="protein sequence ID" value="RYR30209.1"/>
    <property type="molecule type" value="Genomic_DNA"/>
</dbReference>
<evidence type="ECO:0000256" key="1">
    <source>
        <dbReference type="SAM" id="Phobius"/>
    </source>
</evidence>
<evidence type="ECO:0000313" key="2">
    <source>
        <dbReference type="EMBL" id="RYR30209.1"/>
    </source>
</evidence>
<evidence type="ECO:0000313" key="3">
    <source>
        <dbReference type="Proteomes" id="UP000289738"/>
    </source>
</evidence>
<gene>
    <name evidence="2" type="ORF">Ahy_B01g055028</name>
</gene>
<sequence>MDLRPEPELDWTPRVADRHFSSSVSFFFFVFIIVIVGCGRSRDGDRWRPELNHLFGLWLWWLDLGFRFREGSEKGRASGEFGGRGCRRVVVVMDCEIETAKKEKIWVEEEKRKERRHRCWKTMSFWREQLRLVPAVVAHLLLRLKKRSSLTENP</sequence>
<dbReference type="AlphaFoldDB" id="A0A445AUV1"/>
<keyword evidence="1" id="KW-0472">Membrane</keyword>
<protein>
    <submittedName>
        <fullName evidence="2">Uncharacterized protein</fullName>
    </submittedName>
</protein>
<feature type="transmembrane region" description="Helical" evidence="1">
    <location>
        <begin position="20"/>
        <end position="39"/>
    </location>
</feature>
<accession>A0A445AUV1</accession>
<organism evidence="2 3">
    <name type="scientific">Arachis hypogaea</name>
    <name type="common">Peanut</name>
    <dbReference type="NCBI Taxonomy" id="3818"/>
    <lineage>
        <taxon>Eukaryota</taxon>
        <taxon>Viridiplantae</taxon>
        <taxon>Streptophyta</taxon>
        <taxon>Embryophyta</taxon>
        <taxon>Tracheophyta</taxon>
        <taxon>Spermatophyta</taxon>
        <taxon>Magnoliopsida</taxon>
        <taxon>eudicotyledons</taxon>
        <taxon>Gunneridae</taxon>
        <taxon>Pentapetalae</taxon>
        <taxon>rosids</taxon>
        <taxon>fabids</taxon>
        <taxon>Fabales</taxon>
        <taxon>Fabaceae</taxon>
        <taxon>Papilionoideae</taxon>
        <taxon>50 kb inversion clade</taxon>
        <taxon>dalbergioids sensu lato</taxon>
        <taxon>Dalbergieae</taxon>
        <taxon>Pterocarpus clade</taxon>
        <taxon>Arachis</taxon>
    </lineage>
</organism>
<proteinExistence type="predicted"/>
<comment type="caution">
    <text evidence="2">The sequence shown here is derived from an EMBL/GenBank/DDBJ whole genome shotgun (WGS) entry which is preliminary data.</text>
</comment>
<reference evidence="2 3" key="1">
    <citation type="submission" date="2019-01" db="EMBL/GenBank/DDBJ databases">
        <title>Sequencing of cultivated peanut Arachis hypogaea provides insights into genome evolution and oil improvement.</title>
        <authorList>
            <person name="Chen X."/>
        </authorList>
    </citation>
    <scope>NUCLEOTIDE SEQUENCE [LARGE SCALE GENOMIC DNA]</scope>
    <source>
        <strain evidence="3">cv. Fuhuasheng</strain>
        <tissue evidence="2">Leaves</tissue>
    </source>
</reference>
<dbReference type="Proteomes" id="UP000289738">
    <property type="component" value="Chromosome B01"/>
</dbReference>
<name>A0A445AUV1_ARAHY</name>
<keyword evidence="1" id="KW-0812">Transmembrane</keyword>
<keyword evidence="1" id="KW-1133">Transmembrane helix</keyword>
<keyword evidence="3" id="KW-1185">Reference proteome</keyword>